<feature type="transmembrane region" description="Helical" evidence="1">
    <location>
        <begin position="103"/>
        <end position="126"/>
    </location>
</feature>
<comment type="caution">
    <text evidence="2">The sequence shown here is derived from an EMBL/GenBank/DDBJ whole genome shotgun (WGS) entry which is preliminary data.</text>
</comment>
<sequence>MNEKTKGLVWASLFLAIGIVIPYIFHVTGLPGQVFLPMHIPVILCGLILGGKYGLLVGVLSPLVNSAILGMPPIFPTGVAMVFELATYGFITGVLYKGKKYNIFMSLIIAMILGRVVSGIANYILLTVGGSGFILSAFITGTFVKGVWGMIIQLILIPILVKVIEKVKKGNVLVNE</sequence>
<dbReference type="InterPro" id="IPR024529">
    <property type="entry name" value="ECF_trnsprt_substrate-spec"/>
</dbReference>
<organism evidence="2 3">
    <name type="scientific">Clostridium hominis</name>
    <dbReference type="NCBI Taxonomy" id="2763036"/>
    <lineage>
        <taxon>Bacteria</taxon>
        <taxon>Bacillati</taxon>
        <taxon>Bacillota</taxon>
        <taxon>Clostridia</taxon>
        <taxon>Eubacteriales</taxon>
        <taxon>Clostridiaceae</taxon>
        <taxon>Clostridium</taxon>
    </lineage>
</organism>
<dbReference type="RefSeq" id="WP_032118244.1">
    <property type="nucleotide sequence ID" value="NZ_JACOOO010000007.1"/>
</dbReference>
<name>A0ABR7DAE7_9CLOT</name>
<keyword evidence="1" id="KW-0472">Membrane</keyword>
<keyword evidence="3" id="KW-1185">Reference proteome</keyword>
<dbReference type="Pfam" id="PF12822">
    <property type="entry name" value="ECF_trnsprt"/>
    <property type="match status" value="1"/>
</dbReference>
<feature type="transmembrane region" description="Helical" evidence="1">
    <location>
        <begin position="132"/>
        <end position="161"/>
    </location>
</feature>
<proteinExistence type="predicted"/>
<keyword evidence="1" id="KW-0812">Transmembrane</keyword>
<accession>A0ABR7DAE7</accession>
<evidence type="ECO:0000313" key="3">
    <source>
        <dbReference type="Proteomes" id="UP000596929"/>
    </source>
</evidence>
<keyword evidence="1" id="KW-1133">Transmembrane helix</keyword>
<dbReference type="Gene3D" id="1.10.1760.20">
    <property type="match status" value="1"/>
</dbReference>
<evidence type="ECO:0000313" key="2">
    <source>
        <dbReference type="EMBL" id="MBC5628374.1"/>
    </source>
</evidence>
<feature type="transmembrane region" description="Helical" evidence="1">
    <location>
        <begin position="7"/>
        <end position="25"/>
    </location>
</feature>
<reference evidence="2 3" key="1">
    <citation type="submission" date="2020-08" db="EMBL/GenBank/DDBJ databases">
        <title>Genome public.</title>
        <authorList>
            <person name="Liu C."/>
            <person name="Sun Q."/>
        </authorList>
    </citation>
    <scope>NUCLEOTIDE SEQUENCE [LARGE SCALE GENOMIC DNA]</scope>
    <source>
        <strain evidence="2 3">NSJ-6</strain>
    </source>
</reference>
<gene>
    <name evidence="2" type="ORF">H8S20_05635</name>
</gene>
<feature type="transmembrane region" description="Helical" evidence="1">
    <location>
        <begin position="78"/>
        <end position="96"/>
    </location>
</feature>
<evidence type="ECO:0000256" key="1">
    <source>
        <dbReference type="SAM" id="Phobius"/>
    </source>
</evidence>
<protein>
    <submittedName>
        <fullName evidence="2">ECF transporter S component</fullName>
    </submittedName>
</protein>
<dbReference type="Proteomes" id="UP000596929">
    <property type="component" value="Unassembled WGS sequence"/>
</dbReference>
<dbReference type="EMBL" id="JACOOO010000007">
    <property type="protein sequence ID" value="MBC5628374.1"/>
    <property type="molecule type" value="Genomic_DNA"/>
</dbReference>